<organism evidence="2 3">
    <name type="scientific">Nocardioides kribbensis</name>
    <dbReference type="NCBI Taxonomy" id="305517"/>
    <lineage>
        <taxon>Bacteria</taxon>
        <taxon>Bacillati</taxon>
        <taxon>Actinomycetota</taxon>
        <taxon>Actinomycetes</taxon>
        <taxon>Propionibacteriales</taxon>
        <taxon>Nocardioidaceae</taxon>
        <taxon>Nocardioides</taxon>
    </lineage>
</organism>
<reference evidence="2 3" key="1">
    <citation type="submission" date="2024-02" db="EMBL/GenBank/DDBJ databases">
        <title>Full genome sequence of Nocardioides kribbensis.</title>
        <authorList>
            <person name="Poletto B.L."/>
            <person name="Silva G."/>
            <person name="Galante D."/>
            <person name="Campos K.R."/>
            <person name="Santos M.B.N."/>
            <person name="Sacchi C.T."/>
        </authorList>
    </citation>
    <scope>NUCLEOTIDE SEQUENCE [LARGE SCALE GENOMIC DNA]</scope>
    <source>
        <strain evidence="2 3">O4R</strain>
    </source>
</reference>
<gene>
    <name evidence="2" type="ORF">V6R90_05470</name>
</gene>
<dbReference type="EMBL" id="JBEGDP010000003">
    <property type="protein sequence ID" value="MEQ7846720.1"/>
    <property type="molecule type" value="Genomic_DNA"/>
</dbReference>
<evidence type="ECO:0000313" key="2">
    <source>
        <dbReference type="EMBL" id="MEQ7846720.1"/>
    </source>
</evidence>
<dbReference type="Pfam" id="PF13577">
    <property type="entry name" value="SnoaL_4"/>
    <property type="match status" value="1"/>
</dbReference>
<protein>
    <submittedName>
        <fullName evidence="2">Nuclear transport factor 2 family protein</fullName>
    </submittedName>
</protein>
<dbReference type="InterPro" id="IPR032710">
    <property type="entry name" value="NTF2-like_dom_sf"/>
</dbReference>
<name>A0ABV1NW19_9ACTN</name>
<feature type="domain" description="SnoaL-like" evidence="1">
    <location>
        <begin position="8"/>
        <end position="129"/>
    </location>
</feature>
<evidence type="ECO:0000313" key="3">
    <source>
        <dbReference type="Proteomes" id="UP001482520"/>
    </source>
</evidence>
<evidence type="ECO:0000259" key="1">
    <source>
        <dbReference type="Pfam" id="PF13577"/>
    </source>
</evidence>
<dbReference type="Gene3D" id="3.10.450.50">
    <property type="match status" value="1"/>
</dbReference>
<dbReference type="Proteomes" id="UP001482520">
    <property type="component" value="Unassembled WGS sequence"/>
</dbReference>
<accession>A0ABV1NW19</accession>
<dbReference type="RefSeq" id="WP_349804046.1">
    <property type="nucleotide sequence ID" value="NZ_JBEGDP010000003.1"/>
</dbReference>
<comment type="caution">
    <text evidence="2">The sequence shown here is derived from an EMBL/GenBank/DDBJ whole genome shotgun (WGS) entry which is preliminary data.</text>
</comment>
<keyword evidence="3" id="KW-1185">Reference proteome</keyword>
<sequence>MDLEARVRRLEDLHEIGQLRAKYCQYLDDGRWDDLIELFTHDGAFIGLSTVRGHADLRAFFAGLRDGPLREWWHFSSNETIELDADVATGQTWLDQPCVVEGQPHIAAGRYADAMRRCEDGRWRFEERRVSFFFWSRLEAGWSPGRFDWEPARVAADQRTIDRLPPVPEGS</sequence>
<proteinExistence type="predicted"/>
<dbReference type="SUPFAM" id="SSF54427">
    <property type="entry name" value="NTF2-like"/>
    <property type="match status" value="1"/>
</dbReference>
<dbReference type="InterPro" id="IPR037401">
    <property type="entry name" value="SnoaL-like"/>
</dbReference>